<dbReference type="Pfam" id="PF15891">
    <property type="entry name" value="Nuc_deoxyri_tr2"/>
    <property type="match status" value="1"/>
</dbReference>
<organism evidence="1 2">
    <name type="scientific">Ancylostoma duodenale</name>
    <dbReference type="NCBI Taxonomy" id="51022"/>
    <lineage>
        <taxon>Eukaryota</taxon>
        <taxon>Metazoa</taxon>
        <taxon>Ecdysozoa</taxon>
        <taxon>Nematoda</taxon>
        <taxon>Chromadorea</taxon>
        <taxon>Rhabditida</taxon>
        <taxon>Rhabditina</taxon>
        <taxon>Rhabditomorpha</taxon>
        <taxon>Strongyloidea</taxon>
        <taxon>Ancylostomatidae</taxon>
        <taxon>Ancylostomatinae</taxon>
        <taxon>Ancylostoma</taxon>
    </lineage>
</organism>
<keyword evidence="2" id="KW-1185">Reference proteome</keyword>
<protein>
    <submittedName>
        <fullName evidence="1">Uncharacterized protein</fullName>
    </submittedName>
</protein>
<dbReference type="EMBL" id="KN726193">
    <property type="protein sequence ID" value="KIH69254.1"/>
    <property type="molecule type" value="Genomic_DNA"/>
</dbReference>
<proteinExistence type="predicted"/>
<dbReference type="AlphaFoldDB" id="A0A0C2HC73"/>
<evidence type="ECO:0000313" key="2">
    <source>
        <dbReference type="Proteomes" id="UP000054047"/>
    </source>
</evidence>
<gene>
    <name evidence="1" type="ORF">ANCDUO_00400</name>
</gene>
<dbReference type="PANTHER" id="PTHR36300">
    <property type="entry name" value="RAW, ISOFORM A"/>
    <property type="match status" value="1"/>
</dbReference>
<reference evidence="1 2" key="1">
    <citation type="submission" date="2013-12" db="EMBL/GenBank/DDBJ databases">
        <title>Draft genome of the parsitic nematode Ancylostoma duodenale.</title>
        <authorList>
            <person name="Mitreva M."/>
        </authorList>
    </citation>
    <scope>NUCLEOTIDE SEQUENCE [LARGE SCALE GENOMIC DNA]</scope>
    <source>
        <strain evidence="1 2">Zhejiang</strain>
    </source>
</reference>
<dbReference type="Proteomes" id="UP000054047">
    <property type="component" value="Unassembled WGS sequence"/>
</dbReference>
<name>A0A0C2HC73_9BILA</name>
<dbReference type="InterPro" id="IPR039470">
    <property type="entry name" value="Nuc_deoxyri_tr2"/>
</dbReference>
<dbReference type="PANTHER" id="PTHR36300:SF1">
    <property type="entry name" value="RAW, ISOFORM A"/>
    <property type="match status" value="1"/>
</dbReference>
<dbReference type="OrthoDB" id="6493944at2759"/>
<dbReference type="GO" id="GO:0005886">
    <property type="term" value="C:plasma membrane"/>
    <property type="evidence" value="ECO:0007669"/>
    <property type="project" value="TreeGrafter"/>
</dbReference>
<evidence type="ECO:0000313" key="1">
    <source>
        <dbReference type="EMBL" id="KIH69254.1"/>
    </source>
</evidence>
<accession>A0A0C2HC73</accession>
<sequence>MGRLKEVKWRINRKSEITKELHTRSMRSEYCRVSGTVHAEEAPLSSLPMYDVFLGGSCGTTVGTNKYSEKRVWRRQLVIPFLKKKAISYYDPQRSVWSENMIYEESIAKEVLNHFT</sequence>